<gene>
    <name evidence="1" type="ORF">SAMCFNEI73_Ch3546</name>
</gene>
<dbReference type="Proteomes" id="UP000182306">
    <property type="component" value="Chromosome"/>
</dbReference>
<reference evidence="1 2" key="1">
    <citation type="submission" date="2015-10" db="EMBL/GenBank/DDBJ databases">
        <title>Genomic differences between typical nodule nitrogen-fixing rhizobial strains and those coming from bean seeds.</title>
        <authorList>
            <person name="Peralta H."/>
            <person name="Aguilar-Vera A."/>
            <person name="Diaz R."/>
            <person name="Mora Y."/>
            <person name="Martinez-Batallar G."/>
            <person name="Salazar E."/>
            <person name="Vargas-Lagunas C."/>
            <person name="Encarnacion S."/>
            <person name="Girard L."/>
            <person name="Mora J."/>
        </authorList>
    </citation>
    <scope>NUCLEOTIDE SEQUENCE [LARGE SCALE GENOMIC DNA]</scope>
    <source>
        <strain evidence="1 2">CFNEI 73</strain>
    </source>
</reference>
<organism evidence="1 2">
    <name type="scientific">Sinorhizobium americanum</name>
    <dbReference type="NCBI Taxonomy" id="194963"/>
    <lineage>
        <taxon>Bacteria</taxon>
        <taxon>Pseudomonadati</taxon>
        <taxon>Pseudomonadota</taxon>
        <taxon>Alphaproteobacteria</taxon>
        <taxon>Hyphomicrobiales</taxon>
        <taxon>Rhizobiaceae</taxon>
        <taxon>Sinorhizobium/Ensifer group</taxon>
        <taxon>Sinorhizobium</taxon>
    </lineage>
</organism>
<dbReference type="AlphaFoldDB" id="A0A1L3LRU5"/>
<dbReference type="EMBL" id="CP013107">
    <property type="protein sequence ID" value="APG92797.1"/>
    <property type="molecule type" value="Genomic_DNA"/>
</dbReference>
<sequence>MAKGGIEISSQTEPRPLEVAGEGCARSRRIIGSRLHCRCII</sequence>
<evidence type="ECO:0000313" key="2">
    <source>
        <dbReference type="Proteomes" id="UP000182306"/>
    </source>
</evidence>
<keyword evidence="2" id="KW-1185">Reference proteome</keyword>
<evidence type="ECO:0000313" key="1">
    <source>
        <dbReference type="EMBL" id="APG92797.1"/>
    </source>
</evidence>
<proteinExistence type="predicted"/>
<protein>
    <submittedName>
        <fullName evidence="1">Uncharacterized protein</fullName>
    </submittedName>
</protein>
<dbReference type="STRING" id="194963.SAMCFNEI73_Ch3546"/>
<accession>A0A1L3LRU5</accession>
<name>A0A1L3LRU5_9HYPH</name>
<dbReference type="KEGG" id="same:SAMCFNEI73_Ch3546"/>